<keyword evidence="3" id="KW-1185">Reference proteome</keyword>
<name>A0A2H6KFL4_9APIC</name>
<keyword evidence="1" id="KW-0812">Transmembrane</keyword>
<evidence type="ECO:0000313" key="3">
    <source>
        <dbReference type="Proteomes" id="UP000236319"/>
    </source>
</evidence>
<keyword evidence="1" id="KW-1133">Transmembrane helix</keyword>
<dbReference type="EMBL" id="BDSA01000003">
    <property type="protein sequence ID" value="GBE61780.1"/>
    <property type="molecule type" value="Genomic_DNA"/>
</dbReference>
<feature type="transmembrane region" description="Helical" evidence="1">
    <location>
        <begin position="142"/>
        <end position="161"/>
    </location>
</feature>
<dbReference type="Proteomes" id="UP000236319">
    <property type="component" value="Unassembled WGS sequence"/>
</dbReference>
<organism evidence="2 3">
    <name type="scientific">Babesia ovata</name>
    <dbReference type="NCBI Taxonomy" id="189622"/>
    <lineage>
        <taxon>Eukaryota</taxon>
        <taxon>Sar</taxon>
        <taxon>Alveolata</taxon>
        <taxon>Apicomplexa</taxon>
        <taxon>Aconoidasida</taxon>
        <taxon>Piroplasmida</taxon>
        <taxon>Babesiidae</taxon>
        <taxon>Babesia</taxon>
    </lineage>
</organism>
<sequence>MAFLAPRCYAALADATGAVGRVLNLSKRRQFSQLASADTVQPAERPKSLYEATAVPNPAVRGDRLSSDYQPGYQSCRIFDNPNIIEVVREDGRETVGDRIYRYMDIGGTLSMLNSRKFHILRAPAESRKSIMMLTELERKQGIFMNTVISGLMLYVLYYFVQHKRHVYDKPPNVEVVPREFNNNRLKDFTWHGSNFLQYPKGRCKECRWLELECKKRCYDKLIQEGHKFILHEPMQIPRSRLYPSPYPPSQA</sequence>
<dbReference type="RefSeq" id="XP_028868023.1">
    <property type="nucleotide sequence ID" value="XM_029012190.1"/>
</dbReference>
<proteinExistence type="predicted"/>
<dbReference type="OrthoDB" id="444121at2759"/>
<reference evidence="2 3" key="1">
    <citation type="journal article" date="2017" name="BMC Genomics">
        <title>Whole-genome assembly of Babesia ovata and comparative genomics between closely related pathogens.</title>
        <authorList>
            <person name="Yamagishi J."/>
            <person name="Asada M."/>
            <person name="Hakimi H."/>
            <person name="Tanaka T.Q."/>
            <person name="Sugimoto C."/>
            <person name="Kawazu S."/>
        </authorList>
    </citation>
    <scope>NUCLEOTIDE SEQUENCE [LARGE SCALE GENOMIC DNA]</scope>
    <source>
        <strain evidence="2 3">Miyake</strain>
    </source>
</reference>
<protein>
    <submittedName>
        <fullName evidence="2">Uncharacterized protein</fullName>
    </submittedName>
</protein>
<keyword evidence="1" id="KW-0472">Membrane</keyword>
<comment type="caution">
    <text evidence="2">The sequence shown here is derived from an EMBL/GenBank/DDBJ whole genome shotgun (WGS) entry which is preliminary data.</text>
</comment>
<dbReference type="VEuPathDB" id="PiroplasmaDB:BOVATA_032730"/>
<evidence type="ECO:0000256" key="1">
    <source>
        <dbReference type="SAM" id="Phobius"/>
    </source>
</evidence>
<dbReference type="AlphaFoldDB" id="A0A2H6KFL4"/>
<gene>
    <name evidence="2" type="ORF">BOVATA_032730</name>
</gene>
<dbReference type="GeneID" id="39875550"/>
<evidence type="ECO:0000313" key="2">
    <source>
        <dbReference type="EMBL" id="GBE61780.1"/>
    </source>
</evidence>
<accession>A0A2H6KFL4</accession>